<dbReference type="InterPro" id="IPR002104">
    <property type="entry name" value="Integrase_catalytic"/>
</dbReference>
<evidence type="ECO:0000256" key="4">
    <source>
        <dbReference type="ARBA" id="ARBA00023172"/>
    </source>
</evidence>
<dbReference type="InterPro" id="IPR011010">
    <property type="entry name" value="DNA_brk_join_enz"/>
</dbReference>
<dbReference type="InterPro" id="IPR010998">
    <property type="entry name" value="Integrase_recombinase_N"/>
</dbReference>
<gene>
    <name evidence="8" type="ORF">HW932_19175</name>
</gene>
<dbReference type="Gene3D" id="3.30.160.390">
    <property type="entry name" value="Integrase, DNA-binding domain"/>
    <property type="match status" value="1"/>
</dbReference>
<evidence type="ECO:0000256" key="5">
    <source>
        <dbReference type="PROSITE-ProRule" id="PRU01248"/>
    </source>
</evidence>
<dbReference type="PANTHER" id="PTHR30629">
    <property type="entry name" value="PROPHAGE INTEGRASE"/>
    <property type="match status" value="1"/>
</dbReference>
<evidence type="ECO:0000259" key="7">
    <source>
        <dbReference type="PROSITE" id="PS51900"/>
    </source>
</evidence>
<dbReference type="InterPro" id="IPR050808">
    <property type="entry name" value="Phage_Integrase"/>
</dbReference>
<name>A0A850RGR3_9GAMM</name>
<dbReference type="Gene3D" id="1.10.150.130">
    <property type="match status" value="1"/>
</dbReference>
<feature type="domain" description="Tyr recombinase" evidence="6">
    <location>
        <begin position="214"/>
        <end position="400"/>
    </location>
</feature>
<keyword evidence="9" id="KW-1185">Reference proteome</keyword>
<evidence type="ECO:0000313" key="8">
    <source>
        <dbReference type="EMBL" id="NVZ11376.1"/>
    </source>
</evidence>
<dbReference type="Pfam" id="PF13356">
    <property type="entry name" value="Arm-DNA-bind_3"/>
    <property type="match status" value="1"/>
</dbReference>
<dbReference type="InterPro" id="IPR013762">
    <property type="entry name" value="Integrase-like_cat_sf"/>
</dbReference>
<dbReference type="GO" id="GO:0006310">
    <property type="term" value="P:DNA recombination"/>
    <property type="evidence" value="ECO:0007669"/>
    <property type="project" value="UniProtKB-KW"/>
</dbReference>
<dbReference type="AlphaFoldDB" id="A0A850RGR3"/>
<dbReference type="SUPFAM" id="SSF56349">
    <property type="entry name" value="DNA breaking-rejoining enzymes"/>
    <property type="match status" value="1"/>
</dbReference>
<dbReference type="GO" id="GO:0003677">
    <property type="term" value="F:DNA binding"/>
    <property type="evidence" value="ECO:0007669"/>
    <property type="project" value="UniProtKB-UniRule"/>
</dbReference>
<comment type="caution">
    <text evidence="8">The sequence shown here is derived from an EMBL/GenBank/DDBJ whole genome shotgun (WGS) entry which is preliminary data.</text>
</comment>
<comment type="similarity">
    <text evidence="1">Belongs to the 'phage' integrase family.</text>
</comment>
<dbReference type="EMBL" id="JABZEO010000020">
    <property type="protein sequence ID" value="NVZ11376.1"/>
    <property type="molecule type" value="Genomic_DNA"/>
</dbReference>
<accession>A0A850RGR3</accession>
<dbReference type="Gene3D" id="1.10.443.10">
    <property type="entry name" value="Intergrase catalytic core"/>
    <property type="match status" value="1"/>
</dbReference>
<dbReference type="Pfam" id="PF22022">
    <property type="entry name" value="Phage_int_M"/>
    <property type="match status" value="1"/>
</dbReference>
<keyword evidence="4" id="KW-0233">DNA recombination</keyword>
<evidence type="ECO:0000256" key="1">
    <source>
        <dbReference type="ARBA" id="ARBA00008857"/>
    </source>
</evidence>
<protein>
    <submittedName>
        <fullName evidence="8">Integrase arm-type DNA-binding domain-containing protein</fullName>
    </submittedName>
</protein>
<dbReference type="Proteomes" id="UP000592294">
    <property type="component" value="Unassembled WGS sequence"/>
</dbReference>
<keyword evidence="3 5" id="KW-0238">DNA-binding</keyword>
<dbReference type="CDD" id="cd00801">
    <property type="entry name" value="INT_P4_C"/>
    <property type="match status" value="1"/>
</dbReference>
<feature type="domain" description="Core-binding (CB)" evidence="7">
    <location>
        <begin position="108"/>
        <end position="193"/>
    </location>
</feature>
<dbReference type="RefSeq" id="WP_176978077.1">
    <property type="nucleotide sequence ID" value="NZ_JABZEO010000020.1"/>
</dbReference>
<reference evidence="8 9" key="1">
    <citation type="submission" date="2020-06" db="EMBL/GenBank/DDBJ databases">
        <title>Whole-genome sequence of Allochromatium humboldtianum DSM 21881, type strain.</title>
        <authorList>
            <person name="Kyndt J.A."/>
            <person name="Meyer T.E."/>
        </authorList>
    </citation>
    <scope>NUCLEOTIDE SEQUENCE [LARGE SCALE GENOMIC DNA]</scope>
    <source>
        <strain evidence="8 9">DSM 21881</strain>
    </source>
</reference>
<dbReference type="PROSITE" id="PS51900">
    <property type="entry name" value="CB"/>
    <property type="match status" value="1"/>
</dbReference>
<evidence type="ECO:0000256" key="3">
    <source>
        <dbReference type="ARBA" id="ARBA00023125"/>
    </source>
</evidence>
<sequence>MPSIQLTDAAVKRLKTPAEGRVEYWDTRTPGFGLRISSTGVRSWVMILRILKDGRWVQQRLTFGKYPGVTLAEARAKAIEAKGQAERGEDPGAESRAEKRAMIERTRHTFAAVRGEFLTKYRGRGNRRPAKRTLAEIKRVLESDLFTDWSDTPLSKITRRDVLDVLDVLLARGSEVMANRTLAYLSMLFGWALHREIIESDPTESIKKPGVEQSRERVLTLDEMRAIWQATEPTETRKGDLFDSIVKVLMLTGQRREEVGAMRWSEVDLASAMWTLPAERTKNHREHLIPLSTPVVEILKARQAEQAAMGMATEFVFTSFGPRPFAGWSKSKRALDARADIASWTLHDLRRTLATRMAEDLRTLPHVIEATINHVSGVRSGVAGIYNRALYLDERRAALDAWAGYVLQVVGVVETDNVVRLAR</sequence>
<dbReference type="InterPro" id="IPR044068">
    <property type="entry name" value="CB"/>
</dbReference>
<dbReference type="GO" id="GO:0015074">
    <property type="term" value="P:DNA integration"/>
    <property type="evidence" value="ECO:0007669"/>
    <property type="project" value="UniProtKB-KW"/>
</dbReference>
<evidence type="ECO:0000256" key="2">
    <source>
        <dbReference type="ARBA" id="ARBA00022908"/>
    </source>
</evidence>
<dbReference type="PANTHER" id="PTHR30629:SF2">
    <property type="entry name" value="PROPHAGE INTEGRASE INTS-RELATED"/>
    <property type="match status" value="1"/>
</dbReference>
<evidence type="ECO:0000313" key="9">
    <source>
        <dbReference type="Proteomes" id="UP000592294"/>
    </source>
</evidence>
<evidence type="ECO:0000259" key="6">
    <source>
        <dbReference type="PROSITE" id="PS51898"/>
    </source>
</evidence>
<organism evidence="8 9">
    <name type="scientific">Allochromatium humboldtianum</name>
    <dbReference type="NCBI Taxonomy" id="504901"/>
    <lineage>
        <taxon>Bacteria</taxon>
        <taxon>Pseudomonadati</taxon>
        <taxon>Pseudomonadota</taxon>
        <taxon>Gammaproteobacteria</taxon>
        <taxon>Chromatiales</taxon>
        <taxon>Chromatiaceae</taxon>
        <taxon>Allochromatium</taxon>
    </lineage>
</organism>
<proteinExistence type="inferred from homology"/>
<dbReference type="InterPro" id="IPR038488">
    <property type="entry name" value="Integrase_DNA-bd_sf"/>
</dbReference>
<dbReference type="InterPro" id="IPR025166">
    <property type="entry name" value="Integrase_DNA_bind_dom"/>
</dbReference>
<dbReference type="InterPro" id="IPR053876">
    <property type="entry name" value="Phage_int_M"/>
</dbReference>
<keyword evidence="2" id="KW-0229">DNA integration</keyword>
<dbReference type="Pfam" id="PF00589">
    <property type="entry name" value="Phage_integrase"/>
    <property type="match status" value="1"/>
</dbReference>
<dbReference type="PROSITE" id="PS51898">
    <property type="entry name" value="TYR_RECOMBINASE"/>
    <property type="match status" value="1"/>
</dbReference>